<dbReference type="PANTHER" id="PTHR31885:SF6">
    <property type="entry name" value="GH04784P"/>
    <property type="match status" value="1"/>
</dbReference>
<feature type="transmembrane region" description="Helical" evidence="6">
    <location>
        <begin position="66"/>
        <end position="82"/>
    </location>
</feature>
<dbReference type="EMBL" id="CP016033">
    <property type="protein sequence ID" value="ANK13609.1"/>
    <property type="molecule type" value="Genomic_DNA"/>
</dbReference>
<comment type="subcellular location">
    <subcellularLocation>
        <location evidence="1">Membrane</location>
        <topology evidence="1">Multi-pass membrane protein</topology>
    </subcellularLocation>
</comment>
<feature type="transmembrane region" description="Helical" evidence="6">
    <location>
        <begin position="88"/>
        <end position="105"/>
    </location>
</feature>
<name>A0A192D759_9SPHN</name>
<evidence type="ECO:0000256" key="3">
    <source>
        <dbReference type="ARBA" id="ARBA00022692"/>
    </source>
</evidence>
<dbReference type="InterPro" id="IPR012506">
    <property type="entry name" value="TMEM86B-like"/>
</dbReference>
<feature type="transmembrane region" description="Helical" evidence="6">
    <location>
        <begin position="140"/>
        <end position="157"/>
    </location>
</feature>
<dbReference type="PANTHER" id="PTHR31885">
    <property type="entry name" value="GH04784P"/>
    <property type="match status" value="1"/>
</dbReference>
<evidence type="ECO:0000256" key="4">
    <source>
        <dbReference type="ARBA" id="ARBA00022989"/>
    </source>
</evidence>
<protein>
    <recommendedName>
        <fullName evidence="9">Lysoplasmalogenase</fullName>
    </recommendedName>
</protein>
<gene>
    <name evidence="7" type="ORF">A9D12_12400</name>
</gene>
<evidence type="ECO:0000256" key="1">
    <source>
        <dbReference type="ARBA" id="ARBA00004141"/>
    </source>
</evidence>
<evidence type="ECO:0000256" key="5">
    <source>
        <dbReference type="ARBA" id="ARBA00023136"/>
    </source>
</evidence>
<evidence type="ECO:0000256" key="6">
    <source>
        <dbReference type="SAM" id="Phobius"/>
    </source>
</evidence>
<evidence type="ECO:0000313" key="7">
    <source>
        <dbReference type="EMBL" id="ANK13609.1"/>
    </source>
</evidence>
<dbReference type="KEGG" id="pns:A9D12_12400"/>
<sequence length="221" mass="23718">MAQRALIEQRPWLLASIAASVAYYFLRDNPVGEGLWGLLAKGGAVGLLAVYAAVRVPQGKHRSDGLLLAAALALAACGDVAIELDFITGGAFFAAAHVMMVALYMRNRHQRPSPVQNVIAASLVIGTPLISWLLSGDGKVAFYAAFLGVMAGTAWMSHYPRYRVGTGAVLFVVSDWLLFSRMGAIDLAPLPDLLIWPLYYAGQLMIATGIVQCMRGEQPAR</sequence>
<dbReference type="OrthoDB" id="7390032at2"/>
<reference evidence="7 8" key="1">
    <citation type="submission" date="2016-05" db="EMBL/GenBank/DDBJ databases">
        <title>Compelete Genome Sequence of Bacteriochlorophyll-Synthesizing Bacterium Porphyrobacter neustonensis DSM 9434.</title>
        <authorList>
            <person name="Shi X.-L."/>
            <person name="Wu Y.-H."/>
            <person name="Cheng H."/>
            <person name="Xu L."/>
            <person name="Zhang X.-Q."/>
            <person name="Wang C.-S."/>
            <person name="Xu X.-W."/>
        </authorList>
    </citation>
    <scope>NUCLEOTIDE SEQUENCE [LARGE SCALE GENOMIC DNA]</scope>
    <source>
        <strain evidence="7 8">DSM 9434</strain>
    </source>
</reference>
<dbReference type="GO" id="GO:0016787">
    <property type="term" value="F:hydrolase activity"/>
    <property type="evidence" value="ECO:0007669"/>
    <property type="project" value="TreeGrafter"/>
</dbReference>
<comment type="similarity">
    <text evidence="2">Belongs to the TMEM86 family.</text>
</comment>
<dbReference type="Pfam" id="PF07947">
    <property type="entry name" value="YhhN"/>
    <property type="match status" value="1"/>
</dbReference>
<feature type="transmembrane region" description="Helical" evidence="6">
    <location>
        <begin position="34"/>
        <end position="54"/>
    </location>
</feature>
<organism evidence="7 8">
    <name type="scientific">Erythrobacter neustonensis</name>
    <dbReference type="NCBI Taxonomy" id="1112"/>
    <lineage>
        <taxon>Bacteria</taxon>
        <taxon>Pseudomonadati</taxon>
        <taxon>Pseudomonadota</taxon>
        <taxon>Alphaproteobacteria</taxon>
        <taxon>Sphingomonadales</taxon>
        <taxon>Erythrobacteraceae</taxon>
        <taxon>Erythrobacter/Porphyrobacter group</taxon>
        <taxon>Erythrobacter</taxon>
    </lineage>
</organism>
<evidence type="ECO:0000313" key="8">
    <source>
        <dbReference type="Proteomes" id="UP000078263"/>
    </source>
</evidence>
<feature type="transmembrane region" description="Helical" evidence="6">
    <location>
        <begin position="194"/>
        <end position="214"/>
    </location>
</feature>
<feature type="transmembrane region" description="Helical" evidence="6">
    <location>
        <begin position="164"/>
        <end position="182"/>
    </location>
</feature>
<accession>A0A192D759</accession>
<keyword evidence="5 6" id="KW-0472">Membrane</keyword>
<keyword evidence="3 6" id="KW-0812">Transmembrane</keyword>
<dbReference type="Proteomes" id="UP000078263">
    <property type="component" value="Chromosome"/>
</dbReference>
<keyword evidence="4 6" id="KW-1133">Transmembrane helix</keyword>
<dbReference type="STRING" id="1112.A9D12_12400"/>
<evidence type="ECO:0008006" key="9">
    <source>
        <dbReference type="Google" id="ProtNLM"/>
    </source>
</evidence>
<keyword evidence="8" id="KW-1185">Reference proteome</keyword>
<feature type="transmembrane region" description="Helical" evidence="6">
    <location>
        <begin position="117"/>
        <end position="134"/>
    </location>
</feature>
<feature type="transmembrane region" description="Helical" evidence="6">
    <location>
        <begin position="12"/>
        <end position="28"/>
    </location>
</feature>
<evidence type="ECO:0000256" key="2">
    <source>
        <dbReference type="ARBA" id="ARBA00007375"/>
    </source>
</evidence>
<dbReference type="AlphaFoldDB" id="A0A192D759"/>
<dbReference type="RefSeq" id="WP_068352290.1">
    <property type="nucleotide sequence ID" value="NZ_CP016033.1"/>
</dbReference>
<proteinExistence type="inferred from homology"/>
<dbReference type="GO" id="GO:0016020">
    <property type="term" value="C:membrane"/>
    <property type="evidence" value="ECO:0007669"/>
    <property type="project" value="UniProtKB-SubCell"/>
</dbReference>